<keyword evidence="5 8" id="KW-0862">Zinc</keyword>
<comment type="subcellular location">
    <subcellularLocation>
        <location evidence="1">Nucleus</location>
    </subcellularLocation>
</comment>
<evidence type="ECO:0000256" key="6">
    <source>
        <dbReference type="ARBA" id="ARBA00023038"/>
    </source>
</evidence>
<sequence>MNENFHVDHFLCRHCDSNLAGQRYVLKEEKPYCIGCYEENFANTCEDCQKPIGIDSRDLSYKDRHWHDTCFLCQQCQQSLIDKPFGSKGDKVYCADCYDTTFATRCDGCKNPFRAGSKKMEYRGRQWHDSCFCCCVCLNTIGSNSFIPKNEEIYCIKCYEDKYATRCTKCKQVIVSGGVTFRNEPWHRECFNCCNCNKSLAGQRFTTKDLTNSDTNSGNLNKTNQPHNAYCIDCYGELFAKKCFACSQAITGLGGTRFVTFEDRSWHNDCFICNECQVSLVGKGFITDGPDTILCGDCARAKLR</sequence>
<keyword evidence="6 8" id="KW-0440">LIM domain</keyword>
<evidence type="ECO:0000256" key="3">
    <source>
        <dbReference type="ARBA" id="ARBA00022737"/>
    </source>
</evidence>
<gene>
    <name evidence="10" type="primary">FHL2</name>
    <name evidence="10" type="ORF">g.9544</name>
</gene>
<proteinExistence type="predicted"/>
<evidence type="ECO:0000256" key="5">
    <source>
        <dbReference type="ARBA" id="ARBA00022833"/>
    </source>
</evidence>
<evidence type="ECO:0000256" key="7">
    <source>
        <dbReference type="ARBA" id="ARBA00023242"/>
    </source>
</evidence>
<dbReference type="GO" id="GO:0005634">
    <property type="term" value="C:nucleus"/>
    <property type="evidence" value="ECO:0007669"/>
    <property type="project" value="UniProtKB-SubCell"/>
</dbReference>
<dbReference type="Pfam" id="PF25076">
    <property type="entry name" value="LIM_FHL2-3_N"/>
    <property type="match status" value="1"/>
</dbReference>
<organism evidence="10">
    <name type="scientific">Aceria tosichella</name>
    <name type="common">wheat curl mite</name>
    <dbReference type="NCBI Taxonomy" id="561515"/>
    <lineage>
        <taxon>Eukaryota</taxon>
        <taxon>Metazoa</taxon>
        <taxon>Ecdysozoa</taxon>
        <taxon>Arthropoda</taxon>
        <taxon>Chelicerata</taxon>
        <taxon>Arachnida</taxon>
        <taxon>Acari</taxon>
        <taxon>Acariformes</taxon>
        <taxon>Trombidiformes</taxon>
        <taxon>Prostigmata</taxon>
        <taxon>Eupodina</taxon>
        <taxon>Eriophyoidea</taxon>
        <taxon>Eriophyidae</taxon>
        <taxon>Eriophyinae</taxon>
        <taxon>Aceriini</taxon>
        <taxon>Aceria</taxon>
    </lineage>
</organism>
<dbReference type="PROSITE" id="PS00478">
    <property type="entry name" value="LIM_DOMAIN_1"/>
    <property type="match status" value="3"/>
</dbReference>
<evidence type="ECO:0000256" key="8">
    <source>
        <dbReference type="PROSITE-ProRule" id="PRU00125"/>
    </source>
</evidence>
<dbReference type="InterPro" id="IPR056807">
    <property type="entry name" value="LIM_FHL1/2/3/5_N"/>
</dbReference>
<dbReference type="GO" id="GO:0003712">
    <property type="term" value="F:transcription coregulator activity"/>
    <property type="evidence" value="ECO:0007669"/>
    <property type="project" value="TreeGrafter"/>
</dbReference>
<dbReference type="FunFam" id="2.10.110.10:FF:000066">
    <property type="entry name" value="Four and a half LIM domains protein"/>
    <property type="match status" value="1"/>
</dbReference>
<dbReference type="PROSITE" id="PS50023">
    <property type="entry name" value="LIM_DOMAIN_2"/>
    <property type="match status" value="3"/>
</dbReference>
<dbReference type="EMBL" id="GGYP01005569">
    <property type="protein sequence ID" value="MDE50340.1"/>
    <property type="molecule type" value="Transcribed_RNA"/>
</dbReference>
<reference evidence="10" key="1">
    <citation type="submission" date="2018-10" db="EMBL/GenBank/DDBJ databases">
        <title>Transcriptome assembly of Aceria tosichella (Wheat curl mite) Type 2.</title>
        <authorList>
            <person name="Scully E.D."/>
            <person name="Geib S.M."/>
            <person name="Palmer N.A."/>
            <person name="Gupta A.K."/>
            <person name="Sarath G."/>
            <person name="Tatineni S."/>
        </authorList>
    </citation>
    <scope>NUCLEOTIDE SEQUENCE</scope>
    <source>
        <strain evidence="10">LincolnNE</strain>
    </source>
</reference>
<name>A0A6G1SKA4_9ACAR</name>
<dbReference type="PANTHER" id="PTHR24205">
    <property type="entry name" value="FOUR AND A HALF LIM DOMAINS PROTEIN"/>
    <property type="match status" value="1"/>
</dbReference>
<evidence type="ECO:0000313" key="10">
    <source>
        <dbReference type="EMBL" id="MDE50340.1"/>
    </source>
</evidence>
<feature type="domain" description="LIM zinc-binding" evidence="9">
    <location>
        <begin position="241"/>
        <end position="304"/>
    </location>
</feature>
<dbReference type="InterPro" id="IPR001781">
    <property type="entry name" value="Znf_LIM"/>
</dbReference>
<keyword evidence="3" id="KW-0677">Repeat</keyword>
<evidence type="ECO:0000256" key="4">
    <source>
        <dbReference type="ARBA" id="ARBA00022771"/>
    </source>
</evidence>
<dbReference type="FunFam" id="2.10.110.10:FF:000070">
    <property type="entry name" value="Four and a half LIM domains 3"/>
    <property type="match status" value="1"/>
</dbReference>
<dbReference type="GO" id="GO:0030018">
    <property type="term" value="C:Z disc"/>
    <property type="evidence" value="ECO:0007669"/>
    <property type="project" value="TreeGrafter"/>
</dbReference>
<dbReference type="PANTHER" id="PTHR24205:SF4">
    <property type="entry name" value="PROTEIN ESPINAS"/>
    <property type="match status" value="1"/>
</dbReference>
<dbReference type="SUPFAM" id="SSF57716">
    <property type="entry name" value="Glucocorticoid receptor-like (DNA-binding domain)"/>
    <property type="match status" value="5"/>
</dbReference>
<feature type="domain" description="LIM zinc-binding" evidence="9">
    <location>
        <begin position="104"/>
        <end position="165"/>
    </location>
</feature>
<dbReference type="FunFam" id="2.10.110.10:FF:000081">
    <property type="entry name" value="Uncharacterized protein, isoform A"/>
    <property type="match status" value="1"/>
</dbReference>
<keyword evidence="2 8" id="KW-0479">Metal-binding</keyword>
<evidence type="ECO:0000256" key="1">
    <source>
        <dbReference type="ARBA" id="ARBA00004123"/>
    </source>
</evidence>
<accession>A0A6G1SKA4</accession>
<keyword evidence="4" id="KW-0863">Zinc-finger</keyword>
<protein>
    <submittedName>
        <fullName evidence="10">Four and a half LIM domains protein 2</fullName>
    </submittedName>
</protein>
<evidence type="ECO:0000259" key="9">
    <source>
        <dbReference type="PROSITE" id="PS50023"/>
    </source>
</evidence>
<dbReference type="SMART" id="SM00132">
    <property type="entry name" value="LIM"/>
    <property type="match status" value="5"/>
</dbReference>
<dbReference type="AlphaFoldDB" id="A0A6G1SKA4"/>
<dbReference type="Pfam" id="PF00412">
    <property type="entry name" value="LIM"/>
    <property type="match status" value="4"/>
</dbReference>
<feature type="domain" description="LIM zinc-binding" evidence="9">
    <location>
        <begin position="43"/>
        <end position="103"/>
    </location>
</feature>
<dbReference type="Gene3D" id="2.10.110.10">
    <property type="entry name" value="Cysteine Rich Protein"/>
    <property type="match status" value="5"/>
</dbReference>
<keyword evidence="7" id="KW-0539">Nucleus</keyword>
<dbReference type="GO" id="GO:0008270">
    <property type="term" value="F:zinc ion binding"/>
    <property type="evidence" value="ECO:0007669"/>
    <property type="project" value="UniProtKB-KW"/>
</dbReference>
<evidence type="ECO:0000256" key="2">
    <source>
        <dbReference type="ARBA" id="ARBA00022723"/>
    </source>
</evidence>
<dbReference type="FunFam" id="2.10.110.10:FF:000013">
    <property type="entry name" value="Four and a half LIM domains 1"/>
    <property type="match status" value="1"/>
</dbReference>